<dbReference type="EMBL" id="JAPDFR010000004">
    <property type="protein sequence ID" value="KAK0386908.1"/>
    <property type="molecule type" value="Genomic_DNA"/>
</dbReference>
<organism evidence="2 3">
    <name type="scientific">Sarocladium strictum</name>
    <name type="common">Black bundle disease fungus</name>
    <name type="synonym">Acremonium strictum</name>
    <dbReference type="NCBI Taxonomy" id="5046"/>
    <lineage>
        <taxon>Eukaryota</taxon>
        <taxon>Fungi</taxon>
        <taxon>Dikarya</taxon>
        <taxon>Ascomycota</taxon>
        <taxon>Pezizomycotina</taxon>
        <taxon>Sordariomycetes</taxon>
        <taxon>Hypocreomycetidae</taxon>
        <taxon>Hypocreales</taxon>
        <taxon>Sarocladiaceae</taxon>
        <taxon>Sarocladium</taxon>
    </lineage>
</organism>
<evidence type="ECO:0000313" key="2">
    <source>
        <dbReference type="EMBL" id="KAK0386908.1"/>
    </source>
</evidence>
<gene>
    <name evidence="2" type="ORF">NLU13_5221</name>
</gene>
<protein>
    <recommendedName>
        <fullName evidence="1">BTB domain-containing protein</fullName>
    </recommendedName>
</protein>
<dbReference type="SUPFAM" id="SSF54695">
    <property type="entry name" value="POZ domain"/>
    <property type="match status" value="1"/>
</dbReference>
<accession>A0AA39GHR8</accession>
<dbReference type="Proteomes" id="UP001175261">
    <property type="component" value="Unassembled WGS sequence"/>
</dbReference>
<comment type="caution">
    <text evidence="2">The sequence shown here is derived from an EMBL/GenBank/DDBJ whole genome shotgun (WGS) entry which is preliminary data.</text>
</comment>
<evidence type="ECO:0000313" key="3">
    <source>
        <dbReference type="Proteomes" id="UP001175261"/>
    </source>
</evidence>
<dbReference type="InterPro" id="IPR011333">
    <property type="entry name" value="SKP1/BTB/POZ_sf"/>
</dbReference>
<keyword evidence="3" id="KW-1185">Reference proteome</keyword>
<dbReference type="PROSITE" id="PS50097">
    <property type="entry name" value="BTB"/>
    <property type="match status" value="1"/>
</dbReference>
<dbReference type="InterPro" id="IPR000210">
    <property type="entry name" value="BTB/POZ_dom"/>
</dbReference>
<dbReference type="Gene3D" id="3.30.710.10">
    <property type="entry name" value="Potassium Channel Kv1.1, Chain A"/>
    <property type="match status" value="1"/>
</dbReference>
<feature type="domain" description="BTB" evidence="1">
    <location>
        <begin position="16"/>
        <end position="84"/>
    </location>
</feature>
<evidence type="ECO:0000259" key="1">
    <source>
        <dbReference type="PROSITE" id="PS50097"/>
    </source>
</evidence>
<proteinExistence type="predicted"/>
<dbReference type="AlphaFoldDB" id="A0AA39GHR8"/>
<sequence>MDVPKFLKFIASPIFTIIVEDANAEPKKFFLHSALLASMSRSLNVLVNGNMREALERCVIWETDERTVALFTEFAYTGSYTVSQRPIRDYPLWDGTFPWLSAGEMLDSVDGDEDYVPGDASESSSVTSAVSPSLANDGSHILPDDVSTIEISKGFITEECMAHARLIIFADYHGLEQLLVLATGNLTAHLTRIASYSHDVVAELLRQTEDFPDCLHEIVAKHLVENIRGLWAHTPLREALEDRPKLMSDVLSELVKKI</sequence>
<name>A0AA39GHR8_SARSR</name>
<reference evidence="2" key="1">
    <citation type="submission" date="2022-10" db="EMBL/GenBank/DDBJ databases">
        <title>Determination and structural analysis of whole genome sequence of Sarocladium strictum F4-1.</title>
        <authorList>
            <person name="Hu L."/>
            <person name="Jiang Y."/>
        </authorList>
    </citation>
    <scope>NUCLEOTIDE SEQUENCE</scope>
    <source>
        <strain evidence="2">F4-1</strain>
    </source>
</reference>